<keyword evidence="4 9" id="KW-0479">Metal-binding</keyword>
<feature type="binding site" evidence="9">
    <location>
        <position position="43"/>
    </location>
    <ligand>
        <name>Mg(2+)</name>
        <dbReference type="ChEBI" id="CHEBI:18420"/>
        <label>1</label>
    </ligand>
</feature>
<dbReference type="GO" id="GO:0005634">
    <property type="term" value="C:nucleus"/>
    <property type="evidence" value="ECO:0007669"/>
    <property type="project" value="TreeGrafter"/>
</dbReference>
<dbReference type="InterPro" id="IPR036691">
    <property type="entry name" value="Endo/exonu/phosph_ase_sf"/>
</dbReference>
<evidence type="ECO:0000256" key="4">
    <source>
        <dbReference type="ARBA" id="ARBA00022723"/>
    </source>
</evidence>
<evidence type="ECO:0000256" key="7">
    <source>
        <dbReference type="ARBA" id="ARBA00022842"/>
    </source>
</evidence>
<comment type="catalytic activity">
    <reaction evidence="1">
        <text>Exonucleolytic cleavage in the 3'- to 5'-direction to yield nucleoside 5'-phosphates.</text>
        <dbReference type="EC" id="3.1.11.2"/>
    </reaction>
</comment>
<dbReference type="InterPro" id="IPR004808">
    <property type="entry name" value="AP_endonuc_1"/>
</dbReference>
<dbReference type="GO" id="GO:0008311">
    <property type="term" value="F:double-stranded DNA 3'-5' DNA exonuclease activity"/>
    <property type="evidence" value="ECO:0007669"/>
    <property type="project" value="UniProtKB-EC"/>
</dbReference>
<evidence type="ECO:0000256" key="5">
    <source>
        <dbReference type="ARBA" id="ARBA00022763"/>
    </source>
</evidence>
<keyword evidence="7 9" id="KW-0460">Magnesium</keyword>
<evidence type="ECO:0000313" key="11">
    <source>
        <dbReference type="Ensembl" id="ENSSPAP00000016452.1"/>
    </source>
</evidence>
<evidence type="ECO:0000256" key="9">
    <source>
        <dbReference type="PIRSR" id="PIRSR604808-2"/>
    </source>
</evidence>
<dbReference type="GeneTree" id="ENSGT00940000177144"/>
<evidence type="ECO:0000256" key="8">
    <source>
        <dbReference type="ARBA" id="ARBA00023204"/>
    </source>
</evidence>
<proteinExistence type="inferred from homology"/>
<dbReference type="EC" id="3.1.11.2" evidence="3"/>
<keyword evidence="6" id="KW-0378">Hydrolase</keyword>
<dbReference type="AlphaFoldDB" id="A0A3B5ASE4"/>
<dbReference type="GO" id="GO:0046872">
    <property type="term" value="F:metal ion binding"/>
    <property type="evidence" value="ECO:0007669"/>
    <property type="project" value="UniProtKB-KW"/>
</dbReference>
<evidence type="ECO:0000256" key="6">
    <source>
        <dbReference type="ARBA" id="ARBA00022801"/>
    </source>
</evidence>
<dbReference type="PANTHER" id="PTHR22748">
    <property type="entry name" value="AP ENDONUCLEASE"/>
    <property type="match status" value="1"/>
</dbReference>
<keyword evidence="5" id="KW-0227">DNA damage</keyword>
<evidence type="ECO:0000256" key="3">
    <source>
        <dbReference type="ARBA" id="ARBA00012115"/>
    </source>
</evidence>
<dbReference type="PANTHER" id="PTHR22748:SF26">
    <property type="entry name" value="ENDONUCLEASE_EXONUCLEASE_PHOSPHATASE DOMAIN-CONTAINING PROTEIN"/>
    <property type="match status" value="1"/>
</dbReference>
<evidence type="ECO:0000256" key="2">
    <source>
        <dbReference type="ARBA" id="ARBA00007092"/>
    </source>
</evidence>
<dbReference type="STRING" id="144197.ENSSPAP00000016452"/>
<evidence type="ECO:0000256" key="1">
    <source>
        <dbReference type="ARBA" id="ARBA00000493"/>
    </source>
</evidence>
<protein>
    <recommendedName>
        <fullName evidence="3">exodeoxyribonuclease III</fullName>
        <ecNumber evidence="3">3.1.11.2</ecNumber>
    </recommendedName>
</protein>
<dbReference type="GO" id="GO:0006284">
    <property type="term" value="P:base-excision repair"/>
    <property type="evidence" value="ECO:0007669"/>
    <property type="project" value="TreeGrafter"/>
</dbReference>
<sequence length="151" mass="17363">MKNMSGELKITSLNVNGLNNPKKRKRVLRKMKTVGGDVMFLQETHLSKEEHKKLEKLVNAQVHSSSFHSARRGVAKLIKNNISFHFEKTKMDKDGRYVLVKGRIDNAEITLLNVYNFYLLFCRWHCQMIELFSPQDGSTVLHTNTASLTAE</sequence>
<dbReference type="SUPFAM" id="SSF56219">
    <property type="entry name" value="DNase I-like"/>
    <property type="match status" value="1"/>
</dbReference>
<reference evidence="11" key="1">
    <citation type="submission" date="2023-09" db="UniProtKB">
        <authorList>
            <consortium name="Ensembl"/>
        </authorList>
    </citation>
    <scope>IDENTIFICATION</scope>
</reference>
<dbReference type="Ensembl" id="ENSSPAT00000016713.1">
    <property type="protein sequence ID" value="ENSSPAP00000016452.1"/>
    <property type="gene ID" value="ENSSPAG00000012404.1"/>
</dbReference>
<feature type="domain" description="Endonuclease/exonuclease/phosphatase" evidence="10">
    <location>
        <begin position="12"/>
        <end position="108"/>
    </location>
</feature>
<dbReference type="GO" id="GO:0003906">
    <property type="term" value="F:DNA-(apurinic or apyrimidinic site) endonuclease activity"/>
    <property type="evidence" value="ECO:0007669"/>
    <property type="project" value="TreeGrafter"/>
</dbReference>
<comment type="cofactor">
    <cofactor evidence="9">
        <name>Mg(2+)</name>
        <dbReference type="ChEBI" id="CHEBI:18420"/>
    </cofactor>
    <cofactor evidence="9">
        <name>Mn(2+)</name>
        <dbReference type="ChEBI" id="CHEBI:29035"/>
    </cofactor>
    <text evidence="9">Probably binds two magnesium or manganese ions per subunit.</text>
</comment>
<evidence type="ECO:0000259" key="10">
    <source>
        <dbReference type="Pfam" id="PF03372"/>
    </source>
</evidence>
<accession>A0A3B5ASE4</accession>
<name>A0A3B5ASE4_9TELE</name>
<dbReference type="GO" id="GO:0008081">
    <property type="term" value="F:phosphoric diester hydrolase activity"/>
    <property type="evidence" value="ECO:0007669"/>
    <property type="project" value="TreeGrafter"/>
</dbReference>
<dbReference type="InterPro" id="IPR005135">
    <property type="entry name" value="Endo/exonuclease/phosphatase"/>
</dbReference>
<comment type="similarity">
    <text evidence="2">Belongs to the DNA repair enzymes AP/ExoA family.</text>
</comment>
<dbReference type="Gene3D" id="3.60.10.10">
    <property type="entry name" value="Endonuclease/exonuclease/phosphatase"/>
    <property type="match status" value="1"/>
</dbReference>
<feature type="binding site" evidence="9">
    <location>
        <position position="14"/>
    </location>
    <ligand>
        <name>Mg(2+)</name>
        <dbReference type="ChEBI" id="CHEBI:18420"/>
        <label>1</label>
    </ligand>
</feature>
<keyword evidence="9" id="KW-0464">Manganese</keyword>
<dbReference type="Pfam" id="PF03372">
    <property type="entry name" value="Exo_endo_phos"/>
    <property type="match status" value="1"/>
</dbReference>
<organism evidence="11">
    <name type="scientific">Stegastes partitus</name>
    <name type="common">bicolor damselfish</name>
    <dbReference type="NCBI Taxonomy" id="144197"/>
    <lineage>
        <taxon>Eukaryota</taxon>
        <taxon>Metazoa</taxon>
        <taxon>Chordata</taxon>
        <taxon>Craniata</taxon>
        <taxon>Vertebrata</taxon>
        <taxon>Euteleostomi</taxon>
        <taxon>Actinopterygii</taxon>
        <taxon>Neopterygii</taxon>
        <taxon>Teleostei</taxon>
        <taxon>Neoteleostei</taxon>
        <taxon>Acanthomorphata</taxon>
        <taxon>Ovalentaria</taxon>
        <taxon>Pomacentridae</taxon>
        <taxon>Stegastes</taxon>
    </lineage>
</organism>
<keyword evidence="8" id="KW-0234">DNA repair</keyword>